<dbReference type="PANTHER" id="PTHR41244">
    <property type="entry name" value="RHAMNAN SYNTHESIS F"/>
    <property type="match status" value="1"/>
</dbReference>
<dbReference type="CDD" id="cd02440">
    <property type="entry name" value="AdoMet_MTases"/>
    <property type="match status" value="1"/>
</dbReference>
<dbReference type="Gene3D" id="3.20.20.80">
    <property type="entry name" value="Glycosidases"/>
    <property type="match status" value="1"/>
</dbReference>
<dbReference type="SUPFAM" id="SSF53756">
    <property type="entry name" value="UDP-Glycosyltransferase/glycogen phosphorylase"/>
    <property type="match status" value="1"/>
</dbReference>
<dbReference type="InterPro" id="IPR032719">
    <property type="entry name" value="WbsX"/>
</dbReference>
<dbReference type="Pfam" id="PF14307">
    <property type="entry name" value="Glyco_tran_WbsX"/>
    <property type="match status" value="1"/>
</dbReference>
<dbReference type="InterPro" id="IPR029063">
    <property type="entry name" value="SAM-dependent_MTases_sf"/>
</dbReference>
<evidence type="ECO:0000313" key="4">
    <source>
        <dbReference type="Proteomes" id="UP000639274"/>
    </source>
</evidence>
<dbReference type="CDD" id="cd04186">
    <property type="entry name" value="GT_2_like_c"/>
    <property type="match status" value="1"/>
</dbReference>
<dbReference type="InterPro" id="IPR041698">
    <property type="entry name" value="Methyltransf_25"/>
</dbReference>
<evidence type="ECO:0000313" key="3">
    <source>
        <dbReference type="EMBL" id="QSX79647.1"/>
    </source>
</evidence>
<keyword evidence="4" id="KW-1185">Reference proteome</keyword>
<sequence length="1748" mass="194047">MNEMEDNVKLIRDSGIFDEQWYLTEYPDVLALGLSPAQHYLTIGAQLGRHPGPAFDAAWYLSHHKDVAQARMNPLLHYLTYGRFEGREIRGLVVEGKPAAPAKAVVAQDAAASDPDASFTLLPAAAGRMPDLFRLRAMAPAARIAIVTYTASAAAAASVDAFLQQQAEPFDHIDMCPTSMPLRSRPPVAARCKRKVTLVYPDRHGPAAPFVHLVDSGVLSQYDAVCWLVRPTAGEPIVIQGADRIAGLVRDQGDIGLVSDHIWARSDWGGPEARRLLSTFLPRLGRKLPAQVVSGPIGDVIWINPLLLRQLRAVPVRPEELLNKEGNASEAGRHALQALLAVFAAEGDMAVINCDAAAKRLPPAAGAVVPARTAAKQRKVKAIAFYLPQYHPIPQNDLWWGKGFTEWNNVVRARPMFRGHYQPRVPADLGYYDLRLDAVREHQARLAQANGVHGLCYYYYWFNGQKLLNQPIEQMLASGTPNLPFCVCWANENWSRNWDGQNRHVLLEQQYSMESNRAFIREMIPMMKDPRYIRHHGKPVLVVYRIRVIPNWLETVQMWREECRRAGIGEIHLCAVRFGLEPLEGPPAQFGVDSYVLFPPHETRREDVRSEQVDMARHFNGELFSYDAVVDGDITRFADGYPWPVHRGAMMGWDNTARRLNDSRIFAGSTPTRFRYWLKNIIDQENQHNRDDESLLFINAWNEWAEGTYLEPDQRFGTGYLSAVKSALAGCDTGPVTVAPEAPVKVSVPAPKAAVLQQVAPLPGNVKKGVAVKPAWHAGDKSRIPGAPTVLLCAHISGHQLFGGERSFLDVLDAMGRMQLNVVVTLPSGNNTAYVEEVRKRSLGVHVFAYPQWVADRPVDEALTLVFADIIARHDVDIVHANTIVLLEPLAAARRMGRKGLVHSRELITLDESLRERIGLSSQEIIRRVFAISDYVIGNSLATVAAFRREGRTFYVNNAVRPDDLDLANKVGKTVRFAVVSSNIPKKGVADFLEVARLCEGRVDNAQFLVIGPENKQIEEWREAQQRGEIPASVKFMGYRDTPRQAMVEAHVVLNLSSFAESFGRTVAEALAARRPVIAYEWGALPELIEHGVIGYLAPYRDTQAVADHVVELCRDPARIVEMGEKGRAAMQAGFTPDALHDRLLDAYQSIFARPLEGAAAAAAPTDAASTATVARARNTTIVVPVYNACDEVRACLDSLVRNTDLSRNRVIVINDGSTDPRVAQMLEEFNGKPGITLRPNPGNLGYTRTVNIGLREAGDDDVVLLNSDTVVTPQWLEGLRSTAYADAHAGTVTAMSDNAGAFSFPVMGKANPKPAQVSHDDYAATIVQKAAACEPVEVPTGSGFCMFIRRDLVAQIGEFDEQAFPRGYGEENDFCMRAMKAGWRNLITPRSFVFHVRSASFGDEKAKLVQAGVDVVTRRYPEYSRLTREAFASPQIRALHNAVASAVAAIGDGAETATASAPAAQSSTAPPPPTAVMRAAAQEERWLKILTGELVTDDAPVMPDEKYQRITSGRDGRRIMTDALMFRNFMKSLLAEHARPLAADTRILEFGCGWGRILRTFLDEVSPEYLVGIDAQEWMLDVARQTTRRPGYDMYWRTEALPQGDLPAESFDLIYAYSVFSHLSEKAANAWIAEFARILAPGGLVCVTTRPRKHMQVWENAHEHTEHTDGYAKVFANAQRDLERYDRGEFIFHPGGSHELKDELYGEAVVPEAYARKHWTKDLEFVGYFEDYAKSYLQPAIVLRKKR</sequence>
<dbReference type="EMBL" id="CP071518">
    <property type="protein sequence ID" value="QSX79647.1"/>
    <property type="molecule type" value="Genomic_DNA"/>
</dbReference>
<dbReference type="Gene3D" id="3.90.550.10">
    <property type="entry name" value="Spore Coat Polysaccharide Biosynthesis Protein SpsA, Chain A"/>
    <property type="match status" value="1"/>
</dbReference>
<protein>
    <submittedName>
        <fullName evidence="3">Glycoside hydrolase family 99-like domain-containing protein</fullName>
    </submittedName>
</protein>
<dbReference type="PANTHER" id="PTHR41244:SF1">
    <property type="entry name" value="GLYCOSYLTRANSFERASE"/>
    <property type="match status" value="1"/>
</dbReference>
<reference evidence="3 4" key="1">
    <citation type="submission" date="2021-03" db="EMBL/GenBank/DDBJ databases">
        <title>Lysobacter sp. nov. isolated from soil of gangwondo yeongwol, south Korea.</title>
        <authorList>
            <person name="Kim K.R."/>
            <person name="Kim K.H."/>
            <person name="Jeon C.O."/>
        </authorList>
    </citation>
    <scope>NUCLEOTIDE SEQUENCE [LARGE SCALE GENOMIC DNA]</scope>
    <source>
        <strain evidence="3 4">R19</strain>
    </source>
</reference>
<accession>A0A974Y1F5</accession>
<evidence type="ECO:0000259" key="2">
    <source>
        <dbReference type="Pfam" id="PF13649"/>
    </source>
</evidence>
<gene>
    <name evidence="3" type="ORF">I8J32_007335</name>
</gene>
<evidence type="ECO:0000259" key="1">
    <source>
        <dbReference type="Pfam" id="PF00535"/>
    </source>
</evidence>
<dbReference type="Pfam" id="PF13692">
    <property type="entry name" value="Glyco_trans_1_4"/>
    <property type="match status" value="1"/>
</dbReference>
<dbReference type="GO" id="GO:0016787">
    <property type="term" value="F:hydrolase activity"/>
    <property type="evidence" value="ECO:0007669"/>
    <property type="project" value="UniProtKB-KW"/>
</dbReference>
<dbReference type="Pfam" id="PF13649">
    <property type="entry name" value="Methyltransf_25"/>
    <property type="match status" value="1"/>
</dbReference>
<dbReference type="SUPFAM" id="SSF53448">
    <property type="entry name" value="Nucleotide-diphospho-sugar transferases"/>
    <property type="match status" value="1"/>
</dbReference>
<feature type="domain" description="Glycosyltransferase 2-like" evidence="1">
    <location>
        <begin position="1181"/>
        <end position="1357"/>
    </location>
</feature>
<dbReference type="CDD" id="cd11579">
    <property type="entry name" value="Glyco_tran_WbsX"/>
    <property type="match status" value="1"/>
</dbReference>
<dbReference type="RefSeq" id="WP_207526849.1">
    <property type="nucleotide sequence ID" value="NZ_CP071518.1"/>
</dbReference>
<dbReference type="KEGG" id="lsf:I8J32_007335"/>
<dbReference type="Gene3D" id="3.40.50.2000">
    <property type="entry name" value="Glycogen Phosphorylase B"/>
    <property type="match status" value="2"/>
</dbReference>
<dbReference type="SUPFAM" id="SSF53335">
    <property type="entry name" value="S-adenosyl-L-methionine-dependent methyltransferases"/>
    <property type="match status" value="1"/>
</dbReference>
<dbReference type="Pfam" id="PF00535">
    <property type="entry name" value="Glycos_transf_2"/>
    <property type="match status" value="1"/>
</dbReference>
<proteinExistence type="predicted"/>
<feature type="domain" description="Methyltransferase" evidence="2">
    <location>
        <begin position="1548"/>
        <end position="1644"/>
    </location>
</feature>
<dbReference type="CDD" id="cd03801">
    <property type="entry name" value="GT4_PimA-like"/>
    <property type="match status" value="1"/>
</dbReference>
<name>A0A974Y1F5_9GAMM</name>
<keyword evidence="3" id="KW-0378">Hydrolase</keyword>
<organism evidence="3 4">
    <name type="scientific">Agrilutibacter solisilvae</name>
    <dbReference type="NCBI Taxonomy" id="2763317"/>
    <lineage>
        <taxon>Bacteria</taxon>
        <taxon>Pseudomonadati</taxon>
        <taxon>Pseudomonadota</taxon>
        <taxon>Gammaproteobacteria</taxon>
        <taxon>Lysobacterales</taxon>
        <taxon>Lysobacteraceae</taxon>
        <taxon>Agrilutibacter</taxon>
    </lineage>
</organism>
<dbReference type="Proteomes" id="UP000639274">
    <property type="component" value="Chromosome"/>
</dbReference>
<dbReference type="InterPro" id="IPR001173">
    <property type="entry name" value="Glyco_trans_2-like"/>
</dbReference>
<dbReference type="Gene3D" id="3.40.50.150">
    <property type="entry name" value="Vaccinia Virus protein VP39"/>
    <property type="match status" value="1"/>
</dbReference>
<dbReference type="InterPro" id="IPR029044">
    <property type="entry name" value="Nucleotide-diphossugar_trans"/>
</dbReference>